<dbReference type="Pfam" id="PF25053">
    <property type="entry name" value="DUF7791"/>
    <property type="match status" value="1"/>
</dbReference>
<evidence type="ECO:0000313" key="4">
    <source>
        <dbReference type="EMBL" id="KAK9772378.1"/>
    </source>
</evidence>
<accession>A0ABR2XEZ8</accession>
<feature type="domain" description="Nephrocystin 3-like N-terminal" evidence="2">
    <location>
        <begin position="314"/>
        <end position="484"/>
    </location>
</feature>
<protein>
    <recommendedName>
        <fullName evidence="6">NACHT domain-containing protein</fullName>
    </recommendedName>
</protein>
<evidence type="ECO:0000259" key="2">
    <source>
        <dbReference type="Pfam" id="PF24883"/>
    </source>
</evidence>
<dbReference type="InterPro" id="IPR056693">
    <property type="entry name" value="DUF7791"/>
</dbReference>
<dbReference type="SUPFAM" id="SSF52540">
    <property type="entry name" value="P-loop containing nucleoside triphosphate hydrolases"/>
    <property type="match status" value="1"/>
</dbReference>
<evidence type="ECO:0000259" key="3">
    <source>
        <dbReference type="Pfam" id="PF25053"/>
    </source>
</evidence>
<organism evidence="4 5">
    <name type="scientific">Seiridium cardinale</name>
    <dbReference type="NCBI Taxonomy" id="138064"/>
    <lineage>
        <taxon>Eukaryota</taxon>
        <taxon>Fungi</taxon>
        <taxon>Dikarya</taxon>
        <taxon>Ascomycota</taxon>
        <taxon>Pezizomycotina</taxon>
        <taxon>Sordariomycetes</taxon>
        <taxon>Xylariomycetidae</taxon>
        <taxon>Amphisphaeriales</taxon>
        <taxon>Sporocadaceae</taxon>
        <taxon>Seiridium</taxon>
    </lineage>
</organism>
<dbReference type="PANTHER" id="PTHR10039">
    <property type="entry name" value="AMELOGENIN"/>
    <property type="match status" value="1"/>
</dbReference>
<dbReference type="InterPro" id="IPR056884">
    <property type="entry name" value="NPHP3-like_N"/>
</dbReference>
<evidence type="ECO:0000256" key="1">
    <source>
        <dbReference type="ARBA" id="ARBA00022737"/>
    </source>
</evidence>
<keyword evidence="5" id="KW-1185">Reference proteome</keyword>
<dbReference type="Pfam" id="PF24883">
    <property type="entry name" value="NPHP3_N"/>
    <property type="match status" value="1"/>
</dbReference>
<evidence type="ECO:0000313" key="5">
    <source>
        <dbReference type="Proteomes" id="UP001465668"/>
    </source>
</evidence>
<keyword evidence="1" id="KW-0677">Repeat</keyword>
<evidence type="ECO:0008006" key="6">
    <source>
        <dbReference type="Google" id="ProtNLM"/>
    </source>
</evidence>
<reference evidence="4 5" key="1">
    <citation type="submission" date="2024-02" db="EMBL/GenBank/DDBJ databases">
        <title>First draft genome assembly of two strains of Seiridium cardinale.</title>
        <authorList>
            <person name="Emiliani G."/>
            <person name="Scali E."/>
        </authorList>
    </citation>
    <scope>NUCLEOTIDE SEQUENCE [LARGE SCALE GENOMIC DNA]</scope>
    <source>
        <strain evidence="4 5">BM-138-000479</strain>
    </source>
</reference>
<dbReference type="InterPro" id="IPR027417">
    <property type="entry name" value="P-loop_NTPase"/>
</dbReference>
<dbReference type="PANTHER" id="PTHR10039:SF5">
    <property type="entry name" value="NACHT DOMAIN-CONTAINING PROTEIN"/>
    <property type="match status" value="1"/>
</dbReference>
<gene>
    <name evidence="4" type="ORF">SCAR479_10916</name>
</gene>
<name>A0ABR2XEZ8_9PEZI</name>
<dbReference type="EMBL" id="JARVKM010000062">
    <property type="protein sequence ID" value="KAK9772378.1"/>
    <property type="molecule type" value="Genomic_DNA"/>
</dbReference>
<dbReference type="Gene3D" id="3.40.50.300">
    <property type="entry name" value="P-loop containing nucleotide triphosphate hydrolases"/>
    <property type="match status" value="1"/>
</dbReference>
<comment type="caution">
    <text evidence="4">The sequence shown here is derived from an EMBL/GenBank/DDBJ whole genome shotgun (WGS) entry which is preliminary data.</text>
</comment>
<sequence length="1044" mass="117819">MDPITALSVASAAVTFFEFVFELLKDTIEIQAEGQTLTAQSFELSTNELASYTRVLKRRPLIDDGPEGPLAEYERALNALLDECSVTAQQLLDLLNSLKAKANRAKWYSFLQAINTVWKRDELDQLKNRLGVYRTDLSIRILGYLNAKTDVYAAQNRQALSDVHKSGREIVQILSINHADMIDRLSKQETRLAHQLEAQSSSRRKSGLIDAVLTFKDGDTKSLSSGILGRGTDLQRLEDPRDFRLGKIMTTRAGTPAEDASSYFVDFDRIQRRILNCLHFRYIRDRVESIGLAHKTTFEWIYHPPSYYNVLWSDFPKWLKQDAGCYWINGKAASGKSTLMRFISSDPRLMEHLHAWAGELPLVTASFFFWFLGTPLQKSQVGLLRSLLFDILSQRPELIPQVMPELCREAEKSGHLVQEAFAEPTMTEVTLWFKRLKAATKRQYRICLTIDGLDEFDGDHQVLLDFLEEICYNTSSIKLLVSSRPITACTHALGHFPSLRLQDLTQSDIRQYVEDRMLYQRYRDPGWVEVMEKIVEKSSGVFLWVRLVVNSLLQGLRDGDTVSELQSRLDELPSDIKDLYQHMVQRIPPEYRTQAAELIRLVLLNLQSQDGGPFFSPLTTLHISFSLETWDSVLKCPNKPISDQEIKSRHHSIEARVSSRCLGLIELQRRTGSYLPSCDDNVGFIHKTAFEFLEGKSMSSKLEALTGSTDFNPYASLFWSCILLSKTDRPTKTIDYRVLGGRTWSHLKPAFCLANLAEARGCPLDSKYLVEYDDALQRSWESARFWHDNNLVNVQNNKITGHWSNVLISAAMLQPSSRRVCRVPETLSFGQPSGPPRPVAKLANDAVPGAIMHQGISRAIRKSSNNKGLALAPTSSFARSLVSAGADPNCSPPIVQIENGPGDTDSFASGFSILTLFLFMFARQICRADVVGMIDPNNIEHFVAALINDETDLDATIKFANGNFTLIDMVGYLLNYLSDGKVTESRNAVSLCAALERLQSMMQSRRARRRTCRPLATSGGTGRADENIRTKENLSTKIRKLFFK</sequence>
<dbReference type="Proteomes" id="UP001465668">
    <property type="component" value="Unassembled WGS sequence"/>
</dbReference>
<proteinExistence type="predicted"/>
<feature type="domain" description="DUF7791" evidence="3">
    <location>
        <begin position="586"/>
        <end position="729"/>
    </location>
</feature>